<dbReference type="PANTHER" id="PTHR14950">
    <property type="entry name" value="DICER-RELATED"/>
    <property type="match status" value="1"/>
</dbReference>
<organism evidence="2">
    <name type="scientific">Solanum lycopersicum</name>
    <name type="common">Tomato</name>
    <name type="synonym">Lycopersicon esculentum</name>
    <dbReference type="NCBI Taxonomy" id="4081"/>
    <lineage>
        <taxon>Eukaryota</taxon>
        <taxon>Viridiplantae</taxon>
        <taxon>Streptophyta</taxon>
        <taxon>Embryophyta</taxon>
        <taxon>Tracheophyta</taxon>
        <taxon>Spermatophyta</taxon>
        <taxon>Magnoliopsida</taxon>
        <taxon>eudicotyledons</taxon>
        <taxon>Gunneridae</taxon>
        <taxon>Pentapetalae</taxon>
        <taxon>asterids</taxon>
        <taxon>lamiids</taxon>
        <taxon>Solanales</taxon>
        <taxon>Solanaceae</taxon>
        <taxon>Solanoideae</taxon>
        <taxon>Solaneae</taxon>
        <taxon>Solanum</taxon>
        <taxon>Solanum subgen. Lycopersicon</taxon>
    </lineage>
</organism>
<dbReference type="Gramene" id="Solyc01g012550.1.1">
    <property type="protein sequence ID" value="Solyc01g012550.1.1.1"/>
    <property type="gene ID" value="Solyc01g012550.1"/>
</dbReference>
<protein>
    <submittedName>
        <fullName evidence="2">Uncharacterized protein</fullName>
    </submittedName>
</protein>
<dbReference type="GO" id="GO:0006396">
    <property type="term" value="P:RNA processing"/>
    <property type="evidence" value="ECO:0007669"/>
    <property type="project" value="InterPro"/>
</dbReference>
<dbReference type="STRING" id="4081.A0A3Q7EAP4"/>
<dbReference type="InterPro" id="IPR036389">
    <property type="entry name" value="RNase_III_sf"/>
</dbReference>
<dbReference type="Gene3D" id="1.10.1520.10">
    <property type="entry name" value="Ribonuclease III domain"/>
    <property type="match status" value="1"/>
</dbReference>
<evidence type="ECO:0000313" key="2">
    <source>
        <dbReference type="EnsemblPlants" id="Solyc01g012550.1.1.1"/>
    </source>
</evidence>
<reference evidence="2" key="1">
    <citation type="journal article" date="2012" name="Nature">
        <title>The tomato genome sequence provides insights into fleshy fruit evolution.</title>
        <authorList>
            <consortium name="Tomato Genome Consortium"/>
        </authorList>
    </citation>
    <scope>NUCLEOTIDE SEQUENCE [LARGE SCALE GENOMIC DNA]</scope>
    <source>
        <strain evidence="2">cv. Heinz 1706</strain>
    </source>
</reference>
<evidence type="ECO:0000256" key="1">
    <source>
        <dbReference type="ARBA" id="ARBA00022801"/>
    </source>
</evidence>
<name>A0A3Q7EAP4_SOLLC</name>
<dbReference type="EnsemblPlants" id="Solyc01g012550.1.1">
    <property type="protein sequence ID" value="Solyc01g012550.1.1.1"/>
    <property type="gene ID" value="Solyc01g012550.1"/>
</dbReference>
<dbReference type="Proteomes" id="UP000004994">
    <property type="component" value="Chromosome 1"/>
</dbReference>
<sequence length="97" mass="11206">MLSNHSKLKLCIPTGMILEGVTTKKCLQKFHSESLRKLGDSFLKNDVSIQLFKNYESHHEGLLRIKKIKLFPMLHFATLDALVNMKFMHSESFDLLT</sequence>
<dbReference type="PANTHER" id="PTHR14950:SF70">
    <property type="entry name" value="ENDORIBONUCLEASE DICER HOMOLOG 2"/>
    <property type="match status" value="1"/>
</dbReference>
<keyword evidence="1" id="KW-0378">Hydrolase</keyword>
<dbReference type="InParanoid" id="A0A3Q7EAP4"/>
<dbReference type="GO" id="GO:0004525">
    <property type="term" value="F:ribonuclease III activity"/>
    <property type="evidence" value="ECO:0007669"/>
    <property type="project" value="InterPro"/>
</dbReference>
<evidence type="ECO:0000313" key="3">
    <source>
        <dbReference type="Proteomes" id="UP000004994"/>
    </source>
</evidence>
<keyword evidence="3" id="KW-1185">Reference proteome</keyword>
<dbReference type="AlphaFoldDB" id="A0A3Q7EAP4"/>
<reference evidence="2" key="2">
    <citation type="submission" date="2019-01" db="UniProtKB">
        <authorList>
            <consortium name="EnsemblPlants"/>
        </authorList>
    </citation>
    <scope>IDENTIFICATION</scope>
    <source>
        <strain evidence="2">cv. Heinz 1706</strain>
    </source>
</reference>
<accession>A0A3Q7EAP4</accession>
<dbReference type="PaxDb" id="4081-Solyc01g012550.1.1"/>
<dbReference type="SUPFAM" id="SSF69065">
    <property type="entry name" value="RNase III domain-like"/>
    <property type="match status" value="1"/>
</dbReference>
<proteinExistence type="predicted"/>